<evidence type="ECO:0000313" key="3">
    <source>
        <dbReference type="Proteomes" id="UP000607653"/>
    </source>
</evidence>
<protein>
    <submittedName>
        <fullName evidence="2">Uncharacterized protein</fullName>
    </submittedName>
</protein>
<accession>A0A822ZNR3</accession>
<keyword evidence="3" id="KW-1185">Reference proteome</keyword>
<proteinExistence type="predicted"/>
<feature type="compositionally biased region" description="Basic and acidic residues" evidence="1">
    <location>
        <begin position="44"/>
        <end position="63"/>
    </location>
</feature>
<comment type="caution">
    <text evidence="2">The sequence shown here is derived from an EMBL/GenBank/DDBJ whole genome shotgun (WGS) entry which is preliminary data.</text>
</comment>
<feature type="compositionally biased region" description="Polar residues" evidence="1">
    <location>
        <begin position="65"/>
        <end position="75"/>
    </location>
</feature>
<dbReference type="AlphaFoldDB" id="A0A822ZNR3"/>
<evidence type="ECO:0000256" key="1">
    <source>
        <dbReference type="SAM" id="MobiDB-lite"/>
    </source>
</evidence>
<feature type="region of interest" description="Disordered" evidence="1">
    <location>
        <begin position="18"/>
        <end position="99"/>
    </location>
</feature>
<gene>
    <name evidence="2" type="ORF">HUJ06_016380</name>
</gene>
<organism evidence="2 3">
    <name type="scientific">Nelumbo nucifera</name>
    <name type="common">Sacred lotus</name>
    <dbReference type="NCBI Taxonomy" id="4432"/>
    <lineage>
        <taxon>Eukaryota</taxon>
        <taxon>Viridiplantae</taxon>
        <taxon>Streptophyta</taxon>
        <taxon>Embryophyta</taxon>
        <taxon>Tracheophyta</taxon>
        <taxon>Spermatophyta</taxon>
        <taxon>Magnoliopsida</taxon>
        <taxon>Proteales</taxon>
        <taxon>Nelumbonaceae</taxon>
        <taxon>Nelumbo</taxon>
    </lineage>
</organism>
<reference evidence="2 3" key="1">
    <citation type="journal article" date="2020" name="Mol. Biol. Evol.">
        <title>Distinct Expression and Methylation Patterns for Genes with Different Fates following a Single Whole-Genome Duplication in Flowering Plants.</title>
        <authorList>
            <person name="Shi T."/>
            <person name="Rahmani R.S."/>
            <person name="Gugger P.F."/>
            <person name="Wang M."/>
            <person name="Li H."/>
            <person name="Zhang Y."/>
            <person name="Li Z."/>
            <person name="Wang Q."/>
            <person name="Van de Peer Y."/>
            <person name="Marchal K."/>
            <person name="Chen J."/>
        </authorList>
    </citation>
    <scope>NUCLEOTIDE SEQUENCE [LARGE SCALE GENOMIC DNA]</scope>
    <source>
        <tissue evidence="2">Leaf</tissue>
    </source>
</reference>
<name>A0A822ZNR3_NELNU</name>
<dbReference type="Proteomes" id="UP000607653">
    <property type="component" value="Unassembled WGS sequence"/>
</dbReference>
<evidence type="ECO:0000313" key="2">
    <source>
        <dbReference type="EMBL" id="DAD46443.1"/>
    </source>
</evidence>
<feature type="compositionally biased region" description="Basic and acidic residues" evidence="1">
    <location>
        <begin position="80"/>
        <end position="99"/>
    </location>
</feature>
<dbReference type="EMBL" id="DUZY01000008">
    <property type="protein sequence ID" value="DAD46443.1"/>
    <property type="molecule type" value="Genomic_DNA"/>
</dbReference>
<feature type="compositionally biased region" description="Polar residues" evidence="1">
    <location>
        <begin position="24"/>
        <end position="43"/>
    </location>
</feature>
<sequence>MTYIQETDLRMPMWEQRMVAMGQPPTQAPIQDPLQNTNHSSLQSKERPQNRDKHVATTSDRAKHVTTNGDRQPSQARFLESSHEQPPRNDKITLKFPNE</sequence>